<evidence type="ECO:0000313" key="1">
    <source>
        <dbReference type="EMBL" id="KAK9236192.1"/>
    </source>
</evidence>
<proteinExistence type="predicted"/>
<keyword evidence="2" id="KW-1185">Reference proteome</keyword>
<evidence type="ECO:0000313" key="2">
    <source>
        <dbReference type="Proteomes" id="UP001433508"/>
    </source>
</evidence>
<dbReference type="EMBL" id="MU971394">
    <property type="protein sequence ID" value="KAK9236192.1"/>
    <property type="molecule type" value="Genomic_DNA"/>
</dbReference>
<name>A0ACC3SX49_LIPKO</name>
<gene>
    <name evidence="1" type="ORF">V1525DRAFT_407831</name>
</gene>
<sequence length="592" mass="62163">MTSSDAIDVGLPNQSSNPTNIVNDNSTGKDRDGDRSSRTSDSGIVPRIKGPTDVPDQALLHGAPFVVLIASVTMAVFLVSLSTTILGTATPTITSEFHTVDDVGWYAAAYLVSNCGMAPLTGTLYRMFHLKFVFIAFIGVFELGSLIAATAHSSNVLIVGRAISGIGGGGIITGSTTIIAASVPLSRRAFVIGVGMGCLALGQTIGPLIGGLLATYVSWRWCFYINLPLGGAVAIPFVLFIKLPVTRLTTSNLTVVQKILKIDLIGFLGFASACVMCLLGLEWGGETYPWNSATVIGLLCGGFIGFICVCGWFVYRRDSALIPPRLLKNRINCAIALTAFTQAGGTYTAQYWLPIWFQGVKGASPISSGIMILPTIISQLIASVSCGILVQKTGYYLPEVVGGNALVAVGAALMSTMKPDTSEGQWIGYQILTGAGRGFVLQLLVTAIQTNLPAEDSSLGSSLVMFAQYFGGAIFASVANTVFTSSIGPALLQYAPSIDPNLLTNSGVTDLGEVVPAAELPGALLAYNESIDHVFDVQLAASCAALLTGCFVGWRKVNKRKKNTKNDVEVNDAMPDGAQTAAQKTDEEKAGQ</sequence>
<protein>
    <submittedName>
        <fullName evidence="1">Major facilitator superfamily domain-containing protein</fullName>
    </submittedName>
</protein>
<reference evidence="2" key="1">
    <citation type="journal article" date="2024" name="Front. Bioeng. Biotechnol.">
        <title>Genome-scale model development and genomic sequencing of the oleaginous clade Lipomyces.</title>
        <authorList>
            <person name="Czajka J.J."/>
            <person name="Han Y."/>
            <person name="Kim J."/>
            <person name="Mondo S.J."/>
            <person name="Hofstad B.A."/>
            <person name="Robles A."/>
            <person name="Haridas S."/>
            <person name="Riley R."/>
            <person name="LaButti K."/>
            <person name="Pangilinan J."/>
            <person name="Andreopoulos W."/>
            <person name="Lipzen A."/>
            <person name="Yan J."/>
            <person name="Wang M."/>
            <person name="Ng V."/>
            <person name="Grigoriev I.V."/>
            <person name="Spatafora J.W."/>
            <person name="Magnuson J.K."/>
            <person name="Baker S.E."/>
            <person name="Pomraning K.R."/>
        </authorList>
    </citation>
    <scope>NUCLEOTIDE SEQUENCE [LARGE SCALE GENOMIC DNA]</scope>
    <source>
        <strain evidence="2">CBS 7786</strain>
    </source>
</reference>
<accession>A0ACC3SX49</accession>
<dbReference type="Proteomes" id="UP001433508">
    <property type="component" value="Unassembled WGS sequence"/>
</dbReference>
<comment type="caution">
    <text evidence="1">The sequence shown here is derived from an EMBL/GenBank/DDBJ whole genome shotgun (WGS) entry which is preliminary data.</text>
</comment>
<organism evidence="1 2">
    <name type="scientific">Lipomyces kononenkoae</name>
    <name type="common">Yeast</name>
    <dbReference type="NCBI Taxonomy" id="34357"/>
    <lineage>
        <taxon>Eukaryota</taxon>
        <taxon>Fungi</taxon>
        <taxon>Dikarya</taxon>
        <taxon>Ascomycota</taxon>
        <taxon>Saccharomycotina</taxon>
        <taxon>Lipomycetes</taxon>
        <taxon>Lipomycetales</taxon>
        <taxon>Lipomycetaceae</taxon>
        <taxon>Lipomyces</taxon>
    </lineage>
</organism>